<reference evidence="2" key="1">
    <citation type="journal article" date="2019" name="bioRxiv">
        <title>Genomics, evolutionary history and diagnostics of the Alternaria alternata species group including apple and Asian pear pathotypes.</title>
        <authorList>
            <person name="Armitage A.D."/>
            <person name="Cockerton H.M."/>
            <person name="Sreenivasaprasad S."/>
            <person name="Woodhall J.W."/>
            <person name="Lane C.R."/>
            <person name="Harrison R.J."/>
            <person name="Clarkson J.P."/>
        </authorList>
    </citation>
    <scope>NUCLEOTIDE SEQUENCE [LARGE SCALE GENOMIC DNA]</scope>
    <source>
        <strain evidence="2">FERA 635</strain>
    </source>
</reference>
<organism evidence="1 2">
    <name type="scientific">Alternaria tenuissima</name>
    <dbReference type="NCBI Taxonomy" id="119927"/>
    <lineage>
        <taxon>Eukaryota</taxon>
        <taxon>Fungi</taxon>
        <taxon>Dikarya</taxon>
        <taxon>Ascomycota</taxon>
        <taxon>Pezizomycotina</taxon>
        <taxon>Dothideomycetes</taxon>
        <taxon>Pleosporomycetidae</taxon>
        <taxon>Pleosporales</taxon>
        <taxon>Pleosporineae</taxon>
        <taxon>Pleosporaceae</taxon>
        <taxon>Alternaria</taxon>
        <taxon>Alternaria sect. Alternaria</taxon>
        <taxon>Alternaria alternata complex</taxon>
    </lineage>
</organism>
<comment type="caution">
    <text evidence="1">The sequence shown here is derived from an EMBL/GenBank/DDBJ whole genome shotgun (WGS) entry which is preliminary data.</text>
</comment>
<dbReference type="EMBL" id="PDXF01000194">
    <property type="protein sequence ID" value="RYN85234.1"/>
    <property type="molecule type" value="Genomic_DNA"/>
</dbReference>
<keyword evidence="2" id="KW-1185">Reference proteome</keyword>
<accession>A0ABY0FP23</accession>
<name>A0ABY0FP23_9PLEO</name>
<evidence type="ECO:0000313" key="2">
    <source>
        <dbReference type="Proteomes" id="UP000293195"/>
    </source>
</evidence>
<evidence type="ECO:0000313" key="1">
    <source>
        <dbReference type="EMBL" id="RYN85234.1"/>
    </source>
</evidence>
<dbReference type="Proteomes" id="UP000293195">
    <property type="component" value="Unassembled WGS sequence"/>
</dbReference>
<protein>
    <submittedName>
        <fullName evidence="1">Uncharacterized protein</fullName>
    </submittedName>
</protein>
<proteinExistence type="predicted"/>
<gene>
    <name evidence="1" type="ORF">AA0119_g13272</name>
</gene>
<feature type="non-terminal residue" evidence="1">
    <location>
        <position position="1"/>
    </location>
</feature>
<sequence length="31" mass="3425">LESPGGLLVVASNKKVFKVQELLENAKHGYR</sequence>